<dbReference type="GO" id="GO:0016668">
    <property type="term" value="F:oxidoreductase activity, acting on a sulfur group of donors, NAD(P) as acceptor"/>
    <property type="evidence" value="ECO:0007669"/>
    <property type="project" value="UniProtKB-ARBA"/>
</dbReference>
<dbReference type="PRINTS" id="PR00368">
    <property type="entry name" value="FADPNR"/>
</dbReference>
<gene>
    <name evidence="7" type="ORF">UU93_C0004G0004</name>
</gene>
<evidence type="ECO:0000313" key="8">
    <source>
        <dbReference type="Proteomes" id="UP000034160"/>
    </source>
</evidence>
<dbReference type="InterPro" id="IPR008255">
    <property type="entry name" value="Pyr_nucl-diS_OxRdtase_2_AS"/>
</dbReference>
<evidence type="ECO:0000256" key="2">
    <source>
        <dbReference type="ARBA" id="ARBA00022827"/>
    </source>
</evidence>
<name>A0A0G0Y876_9BACT</name>
<keyword evidence="5" id="KW-0676">Redox-active center</keyword>
<evidence type="ECO:0000256" key="1">
    <source>
        <dbReference type="ARBA" id="ARBA00022630"/>
    </source>
</evidence>
<dbReference type="EMBL" id="LCCN01000004">
    <property type="protein sequence ID" value="KKS32957.1"/>
    <property type="molecule type" value="Genomic_DNA"/>
</dbReference>
<keyword evidence="1" id="KW-0285">Flavoprotein</keyword>
<evidence type="ECO:0000256" key="3">
    <source>
        <dbReference type="ARBA" id="ARBA00023002"/>
    </source>
</evidence>
<organism evidence="7 8">
    <name type="scientific">Candidatus Amesbacteria bacterium GW2011_GWA2_42_12</name>
    <dbReference type="NCBI Taxonomy" id="1618356"/>
    <lineage>
        <taxon>Bacteria</taxon>
        <taxon>Candidatus Amesiibacteriota</taxon>
    </lineage>
</organism>
<dbReference type="Proteomes" id="UP000034160">
    <property type="component" value="Unassembled WGS sequence"/>
</dbReference>
<dbReference type="Pfam" id="PF07992">
    <property type="entry name" value="Pyr_redox_2"/>
    <property type="match status" value="1"/>
</dbReference>
<protein>
    <submittedName>
        <fullName evidence="7">Thioredoxin reductase</fullName>
    </submittedName>
</protein>
<dbReference type="InterPro" id="IPR050097">
    <property type="entry name" value="Ferredoxin-NADP_redctase_2"/>
</dbReference>
<sequence length="287" mass="31416">MQTSLVENFPGFVDGVQGPDLMGNMRKQAERLGVTFVDKNATEVDFTKRPFTINTSPSNPSPTLGEGSYLGRSVVVATGAEFKWLGLPNEQKLIGRGVSACATCDAAFFKDKKVVVVGGGDAALEEALYLTKFVSSLFIVHRRSEFRASKIMQDKVFANPKIKVIWNAQIIDVVGEQKVESVRLQYLTPNPSPNLGEGNERGEVLPCDGLFIAIGHTPATKLFEGKIDLDPKFFAKRQGDKYPTMSNIDGVFIAGDVHDFRYRQAITAAGYGCEAALDVERWLGENT</sequence>
<feature type="domain" description="FAD/NAD(P)-binding" evidence="6">
    <location>
        <begin position="33"/>
        <end position="270"/>
    </location>
</feature>
<dbReference type="PATRIC" id="fig|1618356.3.peg.260"/>
<keyword evidence="2" id="KW-0274">FAD</keyword>
<dbReference type="PANTHER" id="PTHR48105">
    <property type="entry name" value="THIOREDOXIN REDUCTASE 1-RELATED-RELATED"/>
    <property type="match status" value="1"/>
</dbReference>
<evidence type="ECO:0000259" key="6">
    <source>
        <dbReference type="Pfam" id="PF07992"/>
    </source>
</evidence>
<dbReference type="PRINTS" id="PR00469">
    <property type="entry name" value="PNDRDTASEII"/>
</dbReference>
<evidence type="ECO:0000256" key="5">
    <source>
        <dbReference type="ARBA" id="ARBA00023284"/>
    </source>
</evidence>
<dbReference type="AlphaFoldDB" id="A0A0G0Y876"/>
<dbReference type="Gene3D" id="3.50.50.60">
    <property type="entry name" value="FAD/NAD(P)-binding domain"/>
    <property type="match status" value="2"/>
</dbReference>
<proteinExistence type="predicted"/>
<keyword evidence="3" id="KW-0560">Oxidoreductase</keyword>
<reference evidence="7 8" key="1">
    <citation type="journal article" date="2015" name="Nature">
        <title>rRNA introns, odd ribosomes, and small enigmatic genomes across a large radiation of phyla.</title>
        <authorList>
            <person name="Brown C.T."/>
            <person name="Hug L.A."/>
            <person name="Thomas B.C."/>
            <person name="Sharon I."/>
            <person name="Castelle C.J."/>
            <person name="Singh A."/>
            <person name="Wilkins M.J."/>
            <person name="Williams K.H."/>
            <person name="Banfield J.F."/>
        </authorList>
    </citation>
    <scope>NUCLEOTIDE SEQUENCE [LARGE SCALE GENOMIC DNA]</scope>
</reference>
<dbReference type="STRING" id="1618356.UU93_C0004G0004"/>
<keyword evidence="4" id="KW-1015">Disulfide bond</keyword>
<dbReference type="PROSITE" id="PS00573">
    <property type="entry name" value="PYRIDINE_REDOX_2"/>
    <property type="match status" value="1"/>
</dbReference>
<evidence type="ECO:0000313" key="7">
    <source>
        <dbReference type="EMBL" id="KKS32957.1"/>
    </source>
</evidence>
<comment type="caution">
    <text evidence="7">The sequence shown here is derived from an EMBL/GenBank/DDBJ whole genome shotgun (WGS) entry which is preliminary data.</text>
</comment>
<dbReference type="SUPFAM" id="SSF51905">
    <property type="entry name" value="FAD/NAD(P)-binding domain"/>
    <property type="match status" value="1"/>
</dbReference>
<accession>A0A0G0Y876</accession>
<dbReference type="InterPro" id="IPR036188">
    <property type="entry name" value="FAD/NAD-bd_sf"/>
</dbReference>
<evidence type="ECO:0000256" key="4">
    <source>
        <dbReference type="ARBA" id="ARBA00023157"/>
    </source>
</evidence>
<dbReference type="InterPro" id="IPR023753">
    <property type="entry name" value="FAD/NAD-binding_dom"/>
</dbReference>